<reference evidence="15 17" key="2">
    <citation type="submission" date="2018-06" db="EMBL/GenBank/DDBJ databases">
        <authorList>
            <consortium name="Pathogen Informatics"/>
            <person name="Doyle S."/>
        </authorList>
    </citation>
    <scope>NUCLEOTIDE SEQUENCE [LARGE SCALE GENOMIC DNA]</scope>
    <source>
        <strain evidence="15 17">NCTC13291</strain>
    </source>
</reference>
<dbReference type="Proteomes" id="UP000254919">
    <property type="component" value="Unassembled WGS sequence"/>
</dbReference>
<dbReference type="HAMAP" id="MF_01347">
    <property type="entry name" value="ATP_synth_beta_bact"/>
    <property type="match status" value="1"/>
</dbReference>
<dbReference type="STRING" id="207340.APZ41_015895"/>
<dbReference type="CDD" id="cd18115">
    <property type="entry name" value="ATP-synt_F1_beta_N"/>
    <property type="match status" value="1"/>
</dbReference>
<keyword evidence="11 12" id="KW-0066">ATP synthesis</keyword>
<evidence type="ECO:0000313" key="17">
    <source>
        <dbReference type="Proteomes" id="UP000254919"/>
    </source>
</evidence>
<dbReference type="FunFam" id="1.10.1140.10:FF:000001">
    <property type="entry name" value="ATP synthase subunit beta"/>
    <property type="match status" value="1"/>
</dbReference>
<keyword evidence="7 12" id="KW-1278">Translocase</keyword>
<comment type="function">
    <text evidence="12">Produces ATP from ADP in the presence of a proton gradient across the membrane. The catalytic sites are hosted primarily by the beta subunits.</text>
</comment>
<keyword evidence="16" id="KW-1185">Reference proteome</keyword>
<dbReference type="EMBL" id="LLWF02000066">
    <property type="protein sequence ID" value="ONH82196.1"/>
    <property type="molecule type" value="Genomic_DNA"/>
</dbReference>
<keyword evidence="4 12" id="KW-0547">Nucleotide-binding</keyword>
<keyword evidence="5 12" id="KW-0375">Hydrogen ion transport</keyword>
<dbReference type="OrthoDB" id="9801639at2"/>
<feature type="domain" description="AAA+ ATPase" evidence="13">
    <location>
        <begin position="143"/>
        <end position="416"/>
    </location>
</feature>
<dbReference type="SUPFAM" id="SSF50615">
    <property type="entry name" value="N-terminal domain of alpha and beta subunits of F1 ATP synthase"/>
    <property type="match status" value="1"/>
</dbReference>
<dbReference type="RefSeq" id="WP_019463003.1">
    <property type="nucleotide sequence ID" value="NZ_AP031462.1"/>
</dbReference>
<evidence type="ECO:0000313" key="15">
    <source>
        <dbReference type="EMBL" id="SUE38591.1"/>
    </source>
</evidence>
<evidence type="ECO:0000256" key="3">
    <source>
        <dbReference type="ARBA" id="ARBA00022448"/>
    </source>
</evidence>
<dbReference type="FunFam" id="3.40.50.300:FF:000026">
    <property type="entry name" value="ATP synthase subunit beta"/>
    <property type="match status" value="1"/>
</dbReference>
<dbReference type="PANTHER" id="PTHR15184:SF71">
    <property type="entry name" value="ATP SYNTHASE SUBUNIT BETA, MITOCHONDRIAL"/>
    <property type="match status" value="1"/>
</dbReference>
<evidence type="ECO:0000313" key="16">
    <source>
        <dbReference type="Proteomes" id="UP000054844"/>
    </source>
</evidence>
<dbReference type="EC" id="7.1.2.2" evidence="12"/>
<dbReference type="NCBIfam" id="TIGR01039">
    <property type="entry name" value="atpD"/>
    <property type="match status" value="1"/>
</dbReference>
<proteinExistence type="inferred from homology"/>
<dbReference type="InterPro" id="IPR003593">
    <property type="entry name" value="AAA+_ATPase"/>
</dbReference>
<evidence type="ECO:0000256" key="1">
    <source>
        <dbReference type="ARBA" id="ARBA00004370"/>
    </source>
</evidence>
<reference evidence="14 16" key="1">
    <citation type="submission" date="2016-12" db="EMBL/GenBank/DDBJ databases">
        <title>Draft genome sequence of Roseomonas mucosa strain AU37, isolated from a peripheral intravenous catheter.</title>
        <authorList>
            <person name="Choudhury M.A."/>
            <person name="Sidjabat H.E."/>
            <person name="Wailan A.M."/>
            <person name="Zhang L."/>
            <person name="Marsh N.M."/>
            <person name="Rickard C.M."/>
            <person name="Davies M."/>
            <person name="Mcmillan D.J."/>
        </authorList>
    </citation>
    <scope>NUCLEOTIDE SEQUENCE [LARGE SCALE GENOMIC DNA]</scope>
    <source>
        <strain evidence="14 16">SAVE376</strain>
    </source>
</reference>
<dbReference type="Proteomes" id="UP000054844">
    <property type="component" value="Unassembled WGS sequence"/>
</dbReference>
<keyword evidence="6 12" id="KW-0067">ATP-binding</keyword>
<dbReference type="InterPro" id="IPR024034">
    <property type="entry name" value="ATPase_F1/V1_b/a_C"/>
</dbReference>
<dbReference type="SMART" id="SM00382">
    <property type="entry name" value="AAA"/>
    <property type="match status" value="1"/>
</dbReference>
<accession>A0A1S8D1N1</accession>
<dbReference type="GeneID" id="99635756"/>
<dbReference type="InterPro" id="IPR036121">
    <property type="entry name" value="ATPase_F1/V1/A1_a/bsu_N_sf"/>
</dbReference>
<organism evidence="14 16">
    <name type="scientific">Roseomonas mucosa</name>
    <dbReference type="NCBI Taxonomy" id="207340"/>
    <lineage>
        <taxon>Bacteria</taxon>
        <taxon>Pseudomonadati</taxon>
        <taxon>Pseudomonadota</taxon>
        <taxon>Alphaproteobacteria</taxon>
        <taxon>Acetobacterales</taxon>
        <taxon>Roseomonadaceae</taxon>
        <taxon>Roseomonas</taxon>
    </lineage>
</organism>
<sequence length="475" mass="51008">MKNNVGKVTQVLGAVVDVQFPSELPYILNALTTKVGDRTLVLEVAQELGERTVRCIAMDTTDGLVRGTEVVDTGKGIVVPVGEGTLGRILNVIGEPIDERGPVPHQKSYPIHREAPAFADQATAAEILVTGIKVIDLLAPYSKGGKIGLFGGAGVGKTVTIQELINNIAKGHGGVSVFAGVGERTREGNDLYHEMIDAGVIKLNEGNTEGSKVALVYGQMNEPPGARARVALSGLSMAEYFRDEQGQDVLFFIDNIFRFTQAGAEVSALLGRIPSAVGYQPTLATDMGQLQERITSTKKGSITSVQAIYVPADDLTDPAPATSFAHLDATTVLNRSIAELGIFPAVDPLDSTSRALDPRVVGEEHYRVAREVQRVLQTYKSLQDIIAILGMDELSEEDKLVVARARKIQRFLSQPFHVAEVFTGTPGVFVKLEDTIRSFAGIVEGKYDHLPEAAFYMVGTIEEAVKKAEGLKQAA</sequence>
<keyword evidence="3 12" id="KW-0813">Transport</keyword>
<dbReference type="InterPro" id="IPR027417">
    <property type="entry name" value="P-loop_NTPase"/>
</dbReference>
<dbReference type="GO" id="GO:0046933">
    <property type="term" value="F:proton-transporting ATP synthase activity, rotational mechanism"/>
    <property type="evidence" value="ECO:0007669"/>
    <property type="project" value="UniProtKB-UniRule"/>
</dbReference>
<evidence type="ECO:0000313" key="14">
    <source>
        <dbReference type="EMBL" id="ONH82196.1"/>
    </source>
</evidence>
<evidence type="ECO:0000256" key="10">
    <source>
        <dbReference type="ARBA" id="ARBA00023196"/>
    </source>
</evidence>
<evidence type="ECO:0000256" key="2">
    <source>
        <dbReference type="ARBA" id="ARBA00008936"/>
    </source>
</evidence>
<gene>
    <name evidence="12 15" type="primary">atpD</name>
    <name evidence="14" type="ORF">APZ41_015895</name>
    <name evidence="15" type="ORF">NCTC13291_00734</name>
</gene>
<keyword evidence="15" id="KW-0378">Hydrolase</keyword>
<dbReference type="PROSITE" id="PS00152">
    <property type="entry name" value="ATPASE_ALPHA_BETA"/>
    <property type="match status" value="1"/>
</dbReference>
<dbReference type="InterPro" id="IPR004100">
    <property type="entry name" value="ATPase_F1/V1/A1_a/bsu_N"/>
</dbReference>
<evidence type="ECO:0000256" key="5">
    <source>
        <dbReference type="ARBA" id="ARBA00022781"/>
    </source>
</evidence>
<evidence type="ECO:0000256" key="9">
    <source>
        <dbReference type="ARBA" id="ARBA00023136"/>
    </source>
</evidence>
<dbReference type="Gene3D" id="3.40.50.300">
    <property type="entry name" value="P-loop containing nucleotide triphosphate hydrolases"/>
    <property type="match status" value="1"/>
</dbReference>
<dbReference type="Pfam" id="PF22919">
    <property type="entry name" value="ATP-synt_VA_C"/>
    <property type="match status" value="1"/>
</dbReference>
<comment type="subcellular location">
    <subcellularLocation>
        <location evidence="12">Cell membrane</location>
        <topology evidence="12">Peripheral membrane protein</topology>
    </subcellularLocation>
    <subcellularLocation>
        <location evidence="1">Membrane</location>
    </subcellularLocation>
</comment>
<dbReference type="InterPro" id="IPR020003">
    <property type="entry name" value="ATPase_a/bsu_AS"/>
</dbReference>
<keyword evidence="9 12" id="KW-0472">Membrane</keyword>
<evidence type="ECO:0000256" key="11">
    <source>
        <dbReference type="ARBA" id="ARBA00023310"/>
    </source>
</evidence>
<dbReference type="SUPFAM" id="SSF47917">
    <property type="entry name" value="C-terminal domain of alpha and beta subunits of F1 ATP synthase"/>
    <property type="match status" value="1"/>
</dbReference>
<dbReference type="GO" id="GO:0016787">
    <property type="term" value="F:hydrolase activity"/>
    <property type="evidence" value="ECO:0007669"/>
    <property type="project" value="UniProtKB-KW"/>
</dbReference>
<name>A0A1S8D1N1_9PROT</name>
<evidence type="ECO:0000256" key="7">
    <source>
        <dbReference type="ARBA" id="ARBA00022967"/>
    </source>
</evidence>
<evidence type="ECO:0000256" key="12">
    <source>
        <dbReference type="HAMAP-Rule" id="MF_01347"/>
    </source>
</evidence>
<comment type="catalytic activity">
    <reaction evidence="12">
        <text>ATP + H2O + 4 H(+)(in) = ADP + phosphate + 5 H(+)(out)</text>
        <dbReference type="Rhea" id="RHEA:57720"/>
        <dbReference type="ChEBI" id="CHEBI:15377"/>
        <dbReference type="ChEBI" id="CHEBI:15378"/>
        <dbReference type="ChEBI" id="CHEBI:30616"/>
        <dbReference type="ChEBI" id="CHEBI:43474"/>
        <dbReference type="ChEBI" id="CHEBI:456216"/>
        <dbReference type="EC" id="7.1.2.2"/>
    </reaction>
</comment>
<dbReference type="GO" id="GO:0005524">
    <property type="term" value="F:ATP binding"/>
    <property type="evidence" value="ECO:0007669"/>
    <property type="project" value="UniProtKB-UniRule"/>
</dbReference>
<evidence type="ECO:0000256" key="4">
    <source>
        <dbReference type="ARBA" id="ARBA00022741"/>
    </source>
</evidence>
<protein>
    <recommendedName>
        <fullName evidence="12">ATP synthase subunit beta</fullName>
        <ecNumber evidence="12">7.1.2.2</ecNumber>
    </recommendedName>
    <alternativeName>
        <fullName evidence="12">ATP synthase F1 sector subunit beta</fullName>
    </alternativeName>
    <alternativeName>
        <fullName evidence="12">F-ATPase subunit beta</fullName>
    </alternativeName>
</protein>
<dbReference type="CDD" id="cd18110">
    <property type="entry name" value="ATP-synt_F1_beta_C"/>
    <property type="match status" value="1"/>
</dbReference>
<comment type="similarity">
    <text evidence="2 12">Belongs to the ATPase alpha/beta chains family.</text>
</comment>
<dbReference type="InterPro" id="IPR055190">
    <property type="entry name" value="ATP-synt_VA_C"/>
</dbReference>
<dbReference type="SUPFAM" id="SSF52540">
    <property type="entry name" value="P-loop containing nucleoside triphosphate hydrolases"/>
    <property type="match status" value="1"/>
</dbReference>
<keyword evidence="10 12" id="KW-0139">CF(1)</keyword>
<feature type="binding site" evidence="12">
    <location>
        <begin position="151"/>
        <end position="158"/>
    </location>
    <ligand>
        <name>ATP</name>
        <dbReference type="ChEBI" id="CHEBI:30616"/>
    </ligand>
</feature>
<evidence type="ECO:0000256" key="8">
    <source>
        <dbReference type="ARBA" id="ARBA00023065"/>
    </source>
</evidence>
<dbReference type="AlphaFoldDB" id="A0A1S8D1N1"/>
<keyword evidence="8 12" id="KW-0406">Ion transport</keyword>
<dbReference type="Gene3D" id="2.40.10.170">
    <property type="match status" value="1"/>
</dbReference>
<dbReference type="InterPro" id="IPR000194">
    <property type="entry name" value="ATPase_F1/V1/A1_a/bsu_nucl-bd"/>
</dbReference>
<evidence type="ECO:0000259" key="13">
    <source>
        <dbReference type="SMART" id="SM00382"/>
    </source>
</evidence>
<dbReference type="PIRSF" id="PIRSF039072">
    <property type="entry name" value="ATPase_subunit_beta"/>
    <property type="match status" value="1"/>
</dbReference>
<dbReference type="GO" id="GO:0045259">
    <property type="term" value="C:proton-transporting ATP synthase complex"/>
    <property type="evidence" value="ECO:0007669"/>
    <property type="project" value="UniProtKB-KW"/>
</dbReference>
<dbReference type="InterPro" id="IPR005722">
    <property type="entry name" value="ATP_synth_F1_bsu"/>
</dbReference>
<dbReference type="PANTHER" id="PTHR15184">
    <property type="entry name" value="ATP SYNTHASE"/>
    <property type="match status" value="1"/>
</dbReference>
<keyword evidence="12" id="KW-1003">Cell membrane</keyword>
<dbReference type="GO" id="GO:0005886">
    <property type="term" value="C:plasma membrane"/>
    <property type="evidence" value="ECO:0007669"/>
    <property type="project" value="UniProtKB-SubCell"/>
</dbReference>
<evidence type="ECO:0000256" key="6">
    <source>
        <dbReference type="ARBA" id="ARBA00022840"/>
    </source>
</evidence>
<dbReference type="InterPro" id="IPR050053">
    <property type="entry name" value="ATPase_alpha/beta_chains"/>
</dbReference>
<dbReference type="Pfam" id="PF02874">
    <property type="entry name" value="ATP-synt_ab_N"/>
    <property type="match status" value="1"/>
</dbReference>
<dbReference type="Gene3D" id="1.10.1140.10">
    <property type="entry name" value="Bovine Mitochondrial F1-atpase, Atp Synthase Beta Chain, Chain D, domain 3"/>
    <property type="match status" value="1"/>
</dbReference>
<dbReference type="CDD" id="cd01133">
    <property type="entry name" value="F1-ATPase_beta_CD"/>
    <property type="match status" value="1"/>
</dbReference>
<dbReference type="Pfam" id="PF00006">
    <property type="entry name" value="ATP-synt_ab"/>
    <property type="match status" value="1"/>
</dbReference>
<dbReference type="EMBL" id="UGVN01000001">
    <property type="protein sequence ID" value="SUE38591.1"/>
    <property type="molecule type" value="Genomic_DNA"/>
</dbReference>